<keyword evidence="1" id="KW-1133">Transmembrane helix</keyword>
<dbReference type="Pfam" id="PF13400">
    <property type="entry name" value="Tad"/>
    <property type="match status" value="1"/>
</dbReference>
<protein>
    <recommendedName>
        <fullName evidence="2">Putative Flp pilus-assembly TadG-like N-terminal domain-containing protein</fullName>
    </recommendedName>
</protein>
<feature type="domain" description="Putative Flp pilus-assembly TadG-like N-terminal" evidence="2">
    <location>
        <begin position="15"/>
        <end position="61"/>
    </location>
</feature>
<dbReference type="InterPro" id="IPR028087">
    <property type="entry name" value="Tad_N"/>
</dbReference>
<dbReference type="AlphaFoldDB" id="A0A841L9S1"/>
<dbReference type="EMBL" id="JACIIV010000027">
    <property type="protein sequence ID" value="MBB6228896.1"/>
    <property type="molecule type" value="Genomic_DNA"/>
</dbReference>
<evidence type="ECO:0000256" key="1">
    <source>
        <dbReference type="SAM" id="Phobius"/>
    </source>
</evidence>
<dbReference type="RefSeq" id="WP_184202076.1">
    <property type="nucleotide sequence ID" value="NZ_JACIIV010000027.1"/>
</dbReference>
<keyword evidence="1" id="KW-0472">Membrane</keyword>
<accession>A0A841L9S1</accession>
<gene>
    <name evidence="3" type="ORF">FHS79_003090</name>
</gene>
<evidence type="ECO:0000313" key="3">
    <source>
        <dbReference type="EMBL" id="MBB6228896.1"/>
    </source>
</evidence>
<reference evidence="3 4" key="1">
    <citation type="submission" date="2020-08" db="EMBL/GenBank/DDBJ databases">
        <title>Genomic Encyclopedia of Type Strains, Phase IV (KMG-IV): sequencing the most valuable type-strain genomes for metagenomic binning, comparative biology and taxonomic classification.</title>
        <authorList>
            <person name="Goeker M."/>
        </authorList>
    </citation>
    <scope>NUCLEOTIDE SEQUENCE [LARGE SCALE GENOMIC DNA]</scope>
    <source>
        <strain evidence="3 4">DSM 102189</strain>
    </source>
</reference>
<evidence type="ECO:0000259" key="2">
    <source>
        <dbReference type="Pfam" id="PF13400"/>
    </source>
</evidence>
<proteinExistence type="predicted"/>
<feature type="transmembrane region" description="Helical" evidence="1">
    <location>
        <begin position="15"/>
        <end position="40"/>
    </location>
</feature>
<evidence type="ECO:0000313" key="4">
    <source>
        <dbReference type="Proteomes" id="UP000538147"/>
    </source>
</evidence>
<organism evidence="3 4">
    <name type="scientific">Polymorphobacter multimanifer</name>
    <dbReference type="NCBI Taxonomy" id="1070431"/>
    <lineage>
        <taxon>Bacteria</taxon>
        <taxon>Pseudomonadati</taxon>
        <taxon>Pseudomonadota</taxon>
        <taxon>Alphaproteobacteria</taxon>
        <taxon>Sphingomonadales</taxon>
        <taxon>Sphingosinicellaceae</taxon>
        <taxon>Polymorphobacter</taxon>
    </lineage>
</organism>
<dbReference type="Proteomes" id="UP000538147">
    <property type="component" value="Unassembled WGS sequence"/>
</dbReference>
<name>A0A841L9S1_9SPHN</name>
<keyword evidence="1" id="KW-0812">Transmembrane</keyword>
<keyword evidence="4" id="KW-1185">Reference proteome</keyword>
<sequence length="388" mass="41483">MADRLVARLFGAQQGAVAVIVAMMVPVLLGGLAVSIDVAVQRIVFNRMQSAADAAALAGVQTLADGGNASTAAVSYVSRNLPADYGLATTAADVEVGSYASDTGFVPGAGLDANAVRVIARRTDQRGNPVPQYFSRILNVDQPSIIVQAVAARPANVSYQPPELTLLDSEAGDFNQLYAYCFDHAGSGTAASRRSQMTLVSNNLPVGSNIATISGNRVRINPPSPEDLVWPRCEQEGQSLSFRLTNTRHVKSHPVLWSNPNATVENRQPGRPVKELYTDTVITAGKETFALLRTVETVRCDTLAKCNPDVSGNVIPRGKNRTPLATGQGCEPGKFMYFGWEDRPPGQSGVSSTWLDPAWTDRDYDDIAIVMRCPRGGRLGDGLPRLVS</sequence>
<comment type="caution">
    <text evidence="3">The sequence shown here is derived from an EMBL/GenBank/DDBJ whole genome shotgun (WGS) entry which is preliminary data.</text>
</comment>